<dbReference type="Pfam" id="PF02911">
    <property type="entry name" value="Formyl_trans_C"/>
    <property type="match status" value="1"/>
</dbReference>
<keyword evidence="9" id="KW-1185">Reference proteome</keyword>
<protein>
    <recommendedName>
        <fullName evidence="2 5">Methionyl-tRNA formyltransferase</fullName>
        <ecNumber evidence="2 5">2.1.2.9</ecNumber>
    </recommendedName>
</protein>
<evidence type="ECO:0000256" key="4">
    <source>
        <dbReference type="ARBA" id="ARBA00022917"/>
    </source>
</evidence>
<dbReference type="EMBL" id="CP099547">
    <property type="protein sequence ID" value="USR80197.1"/>
    <property type="molecule type" value="Genomic_DNA"/>
</dbReference>
<evidence type="ECO:0000256" key="1">
    <source>
        <dbReference type="ARBA" id="ARBA00010699"/>
    </source>
</evidence>
<dbReference type="InterPro" id="IPR002376">
    <property type="entry name" value="Formyl_transf_N"/>
</dbReference>
<keyword evidence="4 5" id="KW-0648">Protein biosynthesis</keyword>
<accession>A0ABY5AJC1</accession>
<dbReference type="HAMAP" id="MF_00182">
    <property type="entry name" value="Formyl_trans"/>
    <property type="match status" value="1"/>
</dbReference>
<keyword evidence="3 5" id="KW-0808">Transferase</keyword>
<evidence type="ECO:0000259" key="7">
    <source>
        <dbReference type="Pfam" id="PF02911"/>
    </source>
</evidence>
<proteinExistence type="inferred from homology"/>
<evidence type="ECO:0000313" key="8">
    <source>
        <dbReference type="EMBL" id="USR80197.1"/>
    </source>
</evidence>
<gene>
    <name evidence="5 8" type="primary">fmt</name>
    <name evidence="8" type="ORF">NG665_04290</name>
</gene>
<comment type="function">
    <text evidence="5">Attaches a formyl group to the free amino group of methionyl-tRNA(fMet). The formyl group appears to play a dual role in the initiator identity of N-formylmethionyl-tRNA by promoting its recognition by IF2 and preventing the misappropriation of this tRNA by the elongation apparatus.</text>
</comment>
<evidence type="ECO:0000256" key="2">
    <source>
        <dbReference type="ARBA" id="ARBA00012261"/>
    </source>
</evidence>
<dbReference type="InterPro" id="IPR041711">
    <property type="entry name" value="Met-tRNA-FMT_N"/>
</dbReference>
<evidence type="ECO:0000259" key="6">
    <source>
        <dbReference type="Pfam" id="PF00551"/>
    </source>
</evidence>
<organism evidence="8 9">
    <name type="scientific">Arcanobacterium pinnipediorum</name>
    <dbReference type="NCBI Taxonomy" id="1503041"/>
    <lineage>
        <taxon>Bacteria</taxon>
        <taxon>Bacillati</taxon>
        <taxon>Actinomycetota</taxon>
        <taxon>Actinomycetes</taxon>
        <taxon>Actinomycetales</taxon>
        <taxon>Actinomycetaceae</taxon>
        <taxon>Arcanobacterium</taxon>
    </lineage>
</organism>
<dbReference type="GO" id="GO:0004479">
    <property type="term" value="F:methionyl-tRNA formyltransferase activity"/>
    <property type="evidence" value="ECO:0007669"/>
    <property type="project" value="UniProtKB-EC"/>
</dbReference>
<dbReference type="SUPFAM" id="SSF50486">
    <property type="entry name" value="FMT C-terminal domain-like"/>
    <property type="match status" value="1"/>
</dbReference>
<dbReference type="InterPro" id="IPR005793">
    <property type="entry name" value="Formyl_trans_C"/>
</dbReference>
<dbReference type="InterPro" id="IPR036477">
    <property type="entry name" value="Formyl_transf_N_sf"/>
</dbReference>
<dbReference type="InterPro" id="IPR005794">
    <property type="entry name" value="Fmt"/>
</dbReference>
<dbReference type="Gene3D" id="3.40.50.12230">
    <property type="match status" value="1"/>
</dbReference>
<feature type="domain" description="Formyl transferase C-terminal" evidence="7">
    <location>
        <begin position="201"/>
        <end position="294"/>
    </location>
</feature>
<dbReference type="CDD" id="cd08704">
    <property type="entry name" value="Met_tRNA_FMT_C"/>
    <property type="match status" value="1"/>
</dbReference>
<dbReference type="PANTHER" id="PTHR11138:SF5">
    <property type="entry name" value="METHIONYL-TRNA FORMYLTRANSFERASE, MITOCHONDRIAL"/>
    <property type="match status" value="1"/>
</dbReference>
<comment type="similarity">
    <text evidence="1 5">Belongs to the Fmt family.</text>
</comment>
<evidence type="ECO:0000256" key="5">
    <source>
        <dbReference type="HAMAP-Rule" id="MF_00182"/>
    </source>
</evidence>
<evidence type="ECO:0000256" key="3">
    <source>
        <dbReference type="ARBA" id="ARBA00022679"/>
    </source>
</evidence>
<dbReference type="RefSeq" id="WP_252674047.1">
    <property type="nucleotide sequence ID" value="NZ_CP099547.1"/>
</dbReference>
<dbReference type="PANTHER" id="PTHR11138">
    <property type="entry name" value="METHIONYL-TRNA FORMYLTRANSFERASE"/>
    <property type="match status" value="1"/>
</dbReference>
<dbReference type="NCBIfam" id="TIGR00460">
    <property type="entry name" value="fmt"/>
    <property type="match status" value="1"/>
</dbReference>
<dbReference type="CDD" id="cd08646">
    <property type="entry name" value="FMT_core_Met-tRNA-FMT_N"/>
    <property type="match status" value="1"/>
</dbReference>
<evidence type="ECO:0000313" key="9">
    <source>
        <dbReference type="Proteomes" id="UP001056109"/>
    </source>
</evidence>
<dbReference type="Proteomes" id="UP001056109">
    <property type="component" value="Chromosome"/>
</dbReference>
<dbReference type="Pfam" id="PF00551">
    <property type="entry name" value="Formyl_trans_N"/>
    <property type="match status" value="1"/>
</dbReference>
<feature type="domain" description="Formyl transferase N-terminal" evidence="6">
    <location>
        <begin position="2"/>
        <end position="170"/>
    </location>
</feature>
<feature type="binding site" evidence="5">
    <location>
        <begin position="108"/>
        <end position="111"/>
    </location>
    <ligand>
        <name>(6S)-5,6,7,8-tetrahydrofolate</name>
        <dbReference type="ChEBI" id="CHEBI:57453"/>
    </ligand>
</feature>
<dbReference type="EC" id="2.1.2.9" evidence="2 5"/>
<dbReference type="InterPro" id="IPR011034">
    <property type="entry name" value="Formyl_transferase-like_C_sf"/>
</dbReference>
<name>A0ABY5AJC1_9ACTO</name>
<dbReference type="InterPro" id="IPR044135">
    <property type="entry name" value="Met-tRNA-FMT_C"/>
</dbReference>
<dbReference type="SUPFAM" id="SSF53328">
    <property type="entry name" value="Formyltransferase"/>
    <property type="match status" value="1"/>
</dbReference>
<comment type="catalytic activity">
    <reaction evidence="5">
        <text>L-methionyl-tRNA(fMet) + (6R)-10-formyltetrahydrofolate = N-formyl-L-methionyl-tRNA(fMet) + (6S)-5,6,7,8-tetrahydrofolate + H(+)</text>
        <dbReference type="Rhea" id="RHEA:24380"/>
        <dbReference type="Rhea" id="RHEA-COMP:9952"/>
        <dbReference type="Rhea" id="RHEA-COMP:9953"/>
        <dbReference type="ChEBI" id="CHEBI:15378"/>
        <dbReference type="ChEBI" id="CHEBI:57453"/>
        <dbReference type="ChEBI" id="CHEBI:78530"/>
        <dbReference type="ChEBI" id="CHEBI:78844"/>
        <dbReference type="ChEBI" id="CHEBI:195366"/>
        <dbReference type="EC" id="2.1.2.9"/>
    </reaction>
</comment>
<sequence>MRIIFAGSPATAIPSLDRLIQDHEVIAVLTRPPAPVGRKKILTPSAVDDAARSRAIPVLTPSSLRNPDVEQQLIDLAPDAIAVVAYGLLIPENLLSVPRYGWINLHYSLLPRWRGAAPVQYAIAAGDQTTGTSVFQIETGLDTGPVFDVEEVAIGRQTSGELLTQLSQSGAHQLARVLTAIEEGNANAVPQEGEVTVAPQLSASDAYIDFSWDAAKIDAHIRAYTPQPGPWALRDGQRVKLGPVTITDVTDIPAGHIVMGKRVLVGSATTALELSTVTPAGKKMMAASDWVRGLGAQTLSFDVEGVQL</sequence>
<reference evidence="8" key="1">
    <citation type="submission" date="2022-06" db="EMBL/GenBank/DDBJ databases">
        <title>Complete Genome Sequence of Arcanobacterium pinnipediorum strain DSM 28752 isolated from a harbour seal.</title>
        <authorList>
            <person name="Borowiak M."/>
            <person name="Kreitlow A."/>
            <person name="Alssahen M."/>
            <person name="Malorny B."/>
            <person name="Laemmler C."/>
            <person name="Prenger-Berninghoff E."/>
            <person name="Siebert U."/>
            <person name="Ploetz M."/>
            <person name="Abdulmawjood A."/>
        </authorList>
    </citation>
    <scope>NUCLEOTIDE SEQUENCE</scope>
    <source>
        <strain evidence="8">DSM 28752</strain>
    </source>
</reference>